<dbReference type="EnsemblMetazoa" id="ASIC019092-RA">
    <property type="protein sequence ID" value="ASIC019092-PA"/>
    <property type="gene ID" value="ASIC019092"/>
</dbReference>
<organism evidence="11">
    <name type="scientific">Anopheles sinensis</name>
    <name type="common">Mosquito</name>
    <dbReference type="NCBI Taxonomy" id="74873"/>
    <lineage>
        <taxon>Eukaryota</taxon>
        <taxon>Metazoa</taxon>
        <taxon>Ecdysozoa</taxon>
        <taxon>Arthropoda</taxon>
        <taxon>Hexapoda</taxon>
        <taxon>Insecta</taxon>
        <taxon>Pterygota</taxon>
        <taxon>Neoptera</taxon>
        <taxon>Endopterygota</taxon>
        <taxon>Diptera</taxon>
        <taxon>Nematocera</taxon>
        <taxon>Culicoidea</taxon>
        <taxon>Culicidae</taxon>
        <taxon>Anophelinae</taxon>
        <taxon>Anopheles</taxon>
    </lineage>
</organism>
<evidence type="ECO:0000256" key="3">
    <source>
        <dbReference type="ARBA" id="ARBA00018157"/>
    </source>
</evidence>
<dbReference type="GO" id="GO:0033185">
    <property type="term" value="C:dolichol-phosphate-mannose synthase complex"/>
    <property type="evidence" value="ECO:0007669"/>
    <property type="project" value="TreeGrafter"/>
</dbReference>
<dbReference type="OrthoDB" id="311279at2759"/>
<evidence type="ECO:0000256" key="4">
    <source>
        <dbReference type="ARBA" id="ARBA00022692"/>
    </source>
</evidence>
<comment type="function">
    <text evidence="10">Regulatory subunit of the dolichol-phosphate mannose (DPM) synthase complex; essential for the ER localization.</text>
</comment>
<gene>
    <name evidence="11" type="ORF">ZHAS_00019092</name>
</gene>
<evidence type="ECO:0000313" key="12">
    <source>
        <dbReference type="EnsemblMetazoa" id="ASIC019092-PA"/>
    </source>
</evidence>
<name>A0A084WLE6_ANOSI</name>
<dbReference type="Proteomes" id="UP000030765">
    <property type="component" value="Unassembled WGS sequence"/>
</dbReference>
<protein>
    <recommendedName>
        <fullName evidence="3 10">Dolichol phosphate-mannose biosynthesis regulatory protein</fullName>
    </recommendedName>
</protein>
<dbReference type="GO" id="GO:0005789">
    <property type="term" value="C:endoplasmic reticulum membrane"/>
    <property type="evidence" value="ECO:0007669"/>
    <property type="project" value="UniProtKB-SubCell"/>
</dbReference>
<dbReference type="OMA" id="YTVWVIG"/>
<dbReference type="InterPro" id="IPR009914">
    <property type="entry name" value="DPM2"/>
</dbReference>
<dbReference type="PANTHER" id="PTHR15039:SF11">
    <property type="entry name" value="DOLICHOL PHOSPHATE-MANNOSE BIOSYNTHESIS REGULATORY PROTEIN"/>
    <property type="match status" value="1"/>
</dbReference>
<dbReference type="VEuPathDB" id="VectorBase:ASIC019092"/>
<dbReference type="GO" id="GO:0006506">
    <property type="term" value="P:GPI anchor biosynthetic process"/>
    <property type="evidence" value="ECO:0007669"/>
    <property type="project" value="TreeGrafter"/>
</dbReference>
<dbReference type="STRING" id="74873.A0A084WLE6"/>
<evidence type="ECO:0000256" key="1">
    <source>
        <dbReference type="ARBA" id="ARBA00004477"/>
    </source>
</evidence>
<dbReference type="EMBL" id="ATLV01024232">
    <property type="status" value="NOT_ANNOTATED_CDS"/>
    <property type="molecule type" value="Genomic_DNA"/>
</dbReference>
<evidence type="ECO:0000256" key="10">
    <source>
        <dbReference type="RuleBase" id="RU365084"/>
    </source>
</evidence>
<dbReference type="UniPathway" id="UPA00378"/>
<evidence type="ECO:0000256" key="7">
    <source>
        <dbReference type="ARBA" id="ARBA00023136"/>
    </source>
</evidence>
<comment type="function">
    <text evidence="8">Regulates the biosynthesis of dolichol phosphate-mannose. Regulatory subunit of the dolichol-phosphate mannose (DPM) synthase complex; essential for the ER localization and stable expression of DPM1. Part of the glycosylphosphatidylinositol-N-acetylglucosaminyltransferase (GPI-GnT) complex that catalyzes the transfer of N-acetylglucosamine from UDP-N-acetylglucosamine to phosphatidylinositol and participates in the first step of GPI biosynthesis. May act by regulating the GPI-GNT complex.</text>
</comment>
<evidence type="ECO:0000313" key="11">
    <source>
        <dbReference type="EMBL" id="KFB51040.1"/>
    </source>
</evidence>
<dbReference type="GO" id="GO:0180047">
    <property type="term" value="P:dolichol phosphate mannose biosynthetic process"/>
    <property type="evidence" value="ECO:0007669"/>
    <property type="project" value="InterPro"/>
</dbReference>
<comment type="similarity">
    <text evidence="2 10">Belongs to the DPM2 family.</text>
</comment>
<reference evidence="11 13" key="1">
    <citation type="journal article" date="2014" name="BMC Genomics">
        <title>Genome sequence of Anopheles sinensis provides insight into genetics basis of mosquito competence for malaria parasites.</title>
        <authorList>
            <person name="Zhou D."/>
            <person name="Zhang D."/>
            <person name="Ding G."/>
            <person name="Shi L."/>
            <person name="Hou Q."/>
            <person name="Ye Y."/>
            <person name="Xu Y."/>
            <person name="Zhou H."/>
            <person name="Xiong C."/>
            <person name="Li S."/>
            <person name="Yu J."/>
            <person name="Hong S."/>
            <person name="Yu X."/>
            <person name="Zou P."/>
            <person name="Chen C."/>
            <person name="Chang X."/>
            <person name="Wang W."/>
            <person name="Lv Y."/>
            <person name="Sun Y."/>
            <person name="Ma L."/>
            <person name="Shen B."/>
            <person name="Zhu C."/>
        </authorList>
    </citation>
    <scope>NUCLEOTIDE SEQUENCE [LARGE SCALE GENOMIC DNA]</scope>
</reference>
<comment type="subunit">
    <text evidence="9">Component of the dolichol-phosphate mannose (DPM) synthase complex composed of DPM1, DPM2 and DPM3; in the complex interacts directly with DPM3. Component of the glycosylphosphatidylinositol-N-acetylglucosaminyltransferase (GPI-GnT) complex composed at least by PIGA, PIGC, PIGH, PIGP, PIGQ, PIGY and DPM2. Interacts with PIGA, PIGC and PIGQ.</text>
</comment>
<evidence type="ECO:0000256" key="8">
    <source>
        <dbReference type="ARBA" id="ARBA00045174"/>
    </source>
</evidence>
<keyword evidence="7 10" id="KW-0472">Membrane</keyword>
<dbReference type="GO" id="GO:0030234">
    <property type="term" value="F:enzyme regulator activity"/>
    <property type="evidence" value="ECO:0007669"/>
    <property type="project" value="UniProtKB-UniRule"/>
</dbReference>
<evidence type="ECO:0000313" key="13">
    <source>
        <dbReference type="Proteomes" id="UP000030765"/>
    </source>
</evidence>
<evidence type="ECO:0000256" key="5">
    <source>
        <dbReference type="ARBA" id="ARBA00022824"/>
    </source>
</evidence>
<dbReference type="AlphaFoldDB" id="A0A084WLE6"/>
<evidence type="ECO:0000256" key="2">
    <source>
        <dbReference type="ARBA" id="ARBA00005478"/>
    </source>
</evidence>
<keyword evidence="6 10" id="KW-1133">Transmembrane helix</keyword>
<proteinExistence type="inferred from homology"/>
<dbReference type="EMBL" id="KE525350">
    <property type="protein sequence ID" value="KFB51040.1"/>
    <property type="molecule type" value="Genomic_DNA"/>
</dbReference>
<dbReference type="PANTHER" id="PTHR15039">
    <property type="entry name" value="DOLICHOL PHOSPHATE-MANNOSE BIOSYNTHESIS REGULATORY PROTEIN"/>
    <property type="match status" value="1"/>
</dbReference>
<evidence type="ECO:0000256" key="9">
    <source>
        <dbReference type="ARBA" id="ARBA00046896"/>
    </source>
</evidence>
<feature type="transmembrane region" description="Helical" evidence="10">
    <location>
        <begin position="12"/>
        <end position="33"/>
    </location>
</feature>
<accession>A0A084WLE6</accession>
<evidence type="ECO:0000256" key="6">
    <source>
        <dbReference type="ARBA" id="ARBA00022989"/>
    </source>
</evidence>
<dbReference type="VEuPathDB" id="VectorBase:ASIS014704"/>
<dbReference type="Pfam" id="PF07297">
    <property type="entry name" value="DPM2"/>
    <property type="match status" value="1"/>
</dbReference>
<reference evidence="12" key="2">
    <citation type="submission" date="2020-05" db="UniProtKB">
        <authorList>
            <consortium name="EnsemblMetazoa"/>
        </authorList>
    </citation>
    <scope>IDENTIFICATION</scope>
</reference>
<keyword evidence="13" id="KW-1185">Reference proteome</keyword>
<feature type="transmembrane region" description="Helical" evidence="10">
    <location>
        <begin position="53"/>
        <end position="75"/>
    </location>
</feature>
<comment type="pathway">
    <text evidence="10">Protein modification; protein glycosylation.</text>
</comment>
<comment type="subcellular location">
    <subcellularLocation>
        <location evidence="1 10">Endoplasmic reticulum membrane</location>
        <topology evidence="1 10">Multi-pass membrane protein</topology>
    </subcellularLocation>
</comment>
<keyword evidence="4 10" id="KW-0812">Transmembrane</keyword>
<keyword evidence="5 10" id="KW-0256">Endoplasmic reticulum</keyword>
<sequence length="83" mass="9412">MASNAALGKLILAATFSLFFYYVFWVAVLPFMVIDSSEESWIYALFPPMKFAFIVPAVFGVVLLGGLSLFSVYHLREHLQFVR</sequence>